<dbReference type="EMBL" id="JBJKBG010000011">
    <property type="protein sequence ID" value="KAL3717247.1"/>
    <property type="molecule type" value="Genomic_DNA"/>
</dbReference>
<name>A0ABD3ISX1_EUCGL</name>
<comment type="caution">
    <text evidence="1">The sequence shown here is derived from an EMBL/GenBank/DDBJ whole genome shotgun (WGS) entry which is preliminary data.</text>
</comment>
<dbReference type="InterPro" id="IPR053063">
    <property type="entry name" value="PWWP_domain_containing_PDP"/>
</dbReference>
<keyword evidence="2" id="KW-1185">Reference proteome</keyword>
<proteinExistence type="predicted"/>
<protein>
    <submittedName>
        <fullName evidence="1">Uncharacterized protein</fullName>
    </submittedName>
</protein>
<accession>A0ABD3ISX1</accession>
<evidence type="ECO:0000313" key="2">
    <source>
        <dbReference type="Proteomes" id="UP001634007"/>
    </source>
</evidence>
<evidence type="ECO:0000313" key="1">
    <source>
        <dbReference type="EMBL" id="KAL3717247.1"/>
    </source>
</evidence>
<dbReference type="AlphaFoldDB" id="A0ABD3ISX1"/>
<sequence length="234" mass="26162">MTASSELEQNTAEIKEDGNSHLLPYMDCVSNVGKLIGCSAGVTKDYFVVACFGDQERAPDRVSLIKPLWEHFQLMEKQSGWDKLRHAVDCALGELSSGKLENETDMTPLGDCYQNPIEIHGSNPEFWGCHGMPVVKTGCCISNLSERALTKISTDQSVHMFEQDHMGMLEVQRKTECHINNLNELKQIPFNVVRPGRKRKSFTAPSARIVSICRQMKLGQIKELVGTRLAKPLV</sequence>
<organism evidence="1 2">
    <name type="scientific">Eucalyptus globulus</name>
    <name type="common">Tasmanian blue gum</name>
    <dbReference type="NCBI Taxonomy" id="34317"/>
    <lineage>
        <taxon>Eukaryota</taxon>
        <taxon>Viridiplantae</taxon>
        <taxon>Streptophyta</taxon>
        <taxon>Embryophyta</taxon>
        <taxon>Tracheophyta</taxon>
        <taxon>Spermatophyta</taxon>
        <taxon>Magnoliopsida</taxon>
        <taxon>eudicotyledons</taxon>
        <taxon>Gunneridae</taxon>
        <taxon>Pentapetalae</taxon>
        <taxon>rosids</taxon>
        <taxon>malvids</taxon>
        <taxon>Myrtales</taxon>
        <taxon>Myrtaceae</taxon>
        <taxon>Myrtoideae</taxon>
        <taxon>Eucalypteae</taxon>
        <taxon>Eucalyptus</taxon>
    </lineage>
</organism>
<dbReference type="PANTHER" id="PTHR42851">
    <property type="entry name" value="ALDOLASE-RELATED"/>
    <property type="match status" value="1"/>
</dbReference>
<reference evidence="1 2" key="1">
    <citation type="submission" date="2024-11" db="EMBL/GenBank/DDBJ databases">
        <title>Chromosome-level genome assembly of Eucalyptus globulus Labill. provides insights into its genome evolution.</title>
        <authorList>
            <person name="Li X."/>
        </authorList>
    </citation>
    <scope>NUCLEOTIDE SEQUENCE [LARGE SCALE GENOMIC DNA]</scope>
    <source>
        <strain evidence="1">CL2024</strain>
        <tissue evidence="1">Fresh tender leaves</tissue>
    </source>
</reference>
<dbReference type="PANTHER" id="PTHR42851:SF19">
    <property type="entry name" value="PWWP DOMAIN-CONTAINING PROTEIN 2-RELATED"/>
    <property type="match status" value="1"/>
</dbReference>
<dbReference type="Proteomes" id="UP001634007">
    <property type="component" value="Unassembled WGS sequence"/>
</dbReference>
<gene>
    <name evidence="1" type="ORF">ACJRO7_008779</name>
</gene>